<organism evidence="1 2">
    <name type="scientific">Levilactobacillus brevis</name>
    <name type="common">Lactobacillus brevis</name>
    <dbReference type="NCBI Taxonomy" id="1580"/>
    <lineage>
        <taxon>Bacteria</taxon>
        <taxon>Bacillati</taxon>
        <taxon>Bacillota</taxon>
        <taxon>Bacilli</taxon>
        <taxon>Lactobacillales</taxon>
        <taxon>Lactobacillaceae</taxon>
        <taxon>Levilactobacillus</taxon>
    </lineage>
</organism>
<dbReference type="RefSeq" id="WP_139988715.1">
    <property type="nucleotide sequence ID" value="NZ_QFDK01000003.1"/>
</dbReference>
<name>A0AAJ5FNY5_LEVBR</name>
<proteinExistence type="predicted"/>
<accession>A0AAJ5FNY5</accession>
<protein>
    <submittedName>
        <fullName evidence="1">Uncharacterized protein</fullName>
    </submittedName>
</protein>
<dbReference type="AlphaFoldDB" id="A0AAJ5FNY5"/>
<dbReference type="EMBL" id="QFDK01000003">
    <property type="protein sequence ID" value="TOZ05109.1"/>
    <property type="molecule type" value="Genomic_DNA"/>
</dbReference>
<gene>
    <name evidence="1" type="ORF">DIS17_03970</name>
</gene>
<reference evidence="1" key="1">
    <citation type="submission" date="2018-05" db="EMBL/GenBank/DDBJ databases">
        <title>Genome Comparison of Lactic Acid Bacteria Isolated from non-Wheat Sourdough.</title>
        <authorList>
            <person name="Rice T."/>
            <person name="Axel C."/>
            <person name="Lynch K.M."/>
            <person name="Benz C."/>
            <person name="Arendt E.K."/>
            <person name="Coffey A."/>
        </authorList>
    </citation>
    <scope>NUCLEOTIDE SEQUENCE</scope>
    <source>
        <strain evidence="1">TR055</strain>
    </source>
</reference>
<sequence length="97" mass="11407">MQISGISEDQFVDKIVDRLIEKVLPVLKKQAEEQGKKDKTLTKKDVYTDYIPCSPNTFNDFYLAQTDLPRMRKGSRIVFSEKAIIEWKEKYGKEYKI</sequence>
<comment type="caution">
    <text evidence="1">The sequence shown here is derived from an EMBL/GenBank/DDBJ whole genome shotgun (WGS) entry which is preliminary data.</text>
</comment>
<evidence type="ECO:0000313" key="1">
    <source>
        <dbReference type="EMBL" id="TOZ05109.1"/>
    </source>
</evidence>
<dbReference type="Proteomes" id="UP000785759">
    <property type="component" value="Unassembled WGS sequence"/>
</dbReference>
<evidence type="ECO:0000313" key="2">
    <source>
        <dbReference type="Proteomes" id="UP000785759"/>
    </source>
</evidence>